<proteinExistence type="predicted"/>
<name>A0A9X5AU79_9BRAD</name>
<dbReference type="RefSeq" id="WP_155481634.1">
    <property type="nucleotide sequence ID" value="NZ_WNKV01000032.1"/>
</dbReference>
<evidence type="ECO:0000313" key="2">
    <source>
        <dbReference type="Proteomes" id="UP000438991"/>
    </source>
</evidence>
<evidence type="ECO:0000313" key="1">
    <source>
        <dbReference type="EMBL" id="MTW19382.1"/>
    </source>
</evidence>
<protein>
    <submittedName>
        <fullName evidence="1">Uncharacterized protein</fullName>
    </submittedName>
</protein>
<gene>
    <name evidence="1" type="ORF">GJ689_24640</name>
</gene>
<dbReference type="Proteomes" id="UP000438991">
    <property type="component" value="Unassembled WGS sequence"/>
</dbReference>
<dbReference type="AlphaFoldDB" id="A0A9X5AU79"/>
<dbReference type="EMBL" id="WNKV01000032">
    <property type="protein sequence ID" value="MTW19382.1"/>
    <property type="molecule type" value="Genomic_DNA"/>
</dbReference>
<reference evidence="1 2" key="1">
    <citation type="submission" date="2019-11" db="EMBL/GenBank/DDBJ databases">
        <title>Whole-genome sequence of Rhodoplanes serenus DSM 18633, type strain.</title>
        <authorList>
            <person name="Kyndt J.A."/>
            <person name="Meyer T.E."/>
        </authorList>
    </citation>
    <scope>NUCLEOTIDE SEQUENCE [LARGE SCALE GENOMIC DNA]</scope>
    <source>
        <strain evidence="1 2">DSM 18633</strain>
    </source>
</reference>
<sequence>MVLRILGAYPTIPASDREVFIAGYVQLLERYPAWFMEVAADMVNGIPGHFERCPPIAAARAWLEKAFEAEQRHRELAARPRLLGGPPQPRPVTGAATRSGLCERYGISAIPHGWDALDVARAAAVHGSGFRDHIERIVADQAGQPAPQTMFTSVVERLRPKVMTDEQLVDHYGRRSAPDDRGGDWD</sequence>
<organism evidence="1 2">
    <name type="scientific">Rhodoplanes serenus</name>
    <dbReference type="NCBI Taxonomy" id="200615"/>
    <lineage>
        <taxon>Bacteria</taxon>
        <taxon>Pseudomonadati</taxon>
        <taxon>Pseudomonadota</taxon>
        <taxon>Alphaproteobacteria</taxon>
        <taxon>Hyphomicrobiales</taxon>
        <taxon>Nitrobacteraceae</taxon>
        <taxon>Rhodoplanes</taxon>
    </lineage>
</organism>
<accession>A0A9X5AU79</accession>
<comment type="caution">
    <text evidence="1">The sequence shown here is derived from an EMBL/GenBank/DDBJ whole genome shotgun (WGS) entry which is preliminary data.</text>
</comment>